<organism evidence="8 9">
    <name type="scientific">Halovivax ruber (strain DSM 18193 / JCM 13892 / XH-70)</name>
    <dbReference type="NCBI Taxonomy" id="797302"/>
    <lineage>
        <taxon>Archaea</taxon>
        <taxon>Methanobacteriati</taxon>
        <taxon>Methanobacteriota</taxon>
        <taxon>Stenosarchaea group</taxon>
        <taxon>Halobacteria</taxon>
        <taxon>Halobacteriales</taxon>
        <taxon>Natrialbaceae</taxon>
        <taxon>Halovivax</taxon>
    </lineage>
</organism>
<dbReference type="HOGENOM" id="CLU_025996_17_4_2"/>
<name>L0IDK5_HALRX</name>
<dbReference type="GeneID" id="14376751"/>
<evidence type="ECO:0000256" key="2">
    <source>
        <dbReference type="ARBA" id="ARBA00022475"/>
    </source>
</evidence>
<dbReference type="InterPro" id="IPR001173">
    <property type="entry name" value="Glyco_trans_2-like"/>
</dbReference>
<feature type="region of interest" description="Disordered" evidence="6">
    <location>
        <begin position="1"/>
        <end position="24"/>
    </location>
</feature>
<evidence type="ECO:0000313" key="9">
    <source>
        <dbReference type="Proteomes" id="UP000010846"/>
    </source>
</evidence>
<evidence type="ECO:0000259" key="7">
    <source>
        <dbReference type="Pfam" id="PF00535"/>
    </source>
</evidence>
<dbReference type="PANTHER" id="PTHR43646">
    <property type="entry name" value="GLYCOSYLTRANSFERASE"/>
    <property type="match status" value="1"/>
</dbReference>
<dbReference type="STRING" id="797302.Halru_2243"/>
<dbReference type="GO" id="GO:0005886">
    <property type="term" value="C:plasma membrane"/>
    <property type="evidence" value="ECO:0007669"/>
    <property type="project" value="UniProtKB-SubCell"/>
</dbReference>
<evidence type="ECO:0000313" key="8">
    <source>
        <dbReference type="EMBL" id="AGB16829.1"/>
    </source>
</evidence>
<evidence type="ECO:0000256" key="6">
    <source>
        <dbReference type="SAM" id="MobiDB-lite"/>
    </source>
</evidence>
<keyword evidence="5" id="KW-0472">Membrane</keyword>
<reference evidence="8" key="1">
    <citation type="submission" date="2011-09" db="EMBL/GenBank/DDBJ databases">
        <title>Complete sequence of Halovivax ruber XH-70.</title>
        <authorList>
            <consortium name="US DOE Joint Genome Institute"/>
            <person name="Lucas S."/>
            <person name="Han J."/>
            <person name="Lapidus A."/>
            <person name="Cheng J.-F."/>
            <person name="Goodwin L."/>
            <person name="Pitluck S."/>
            <person name="Peters L."/>
            <person name="Mikhailova N."/>
            <person name="Davenport K."/>
            <person name="Detter J.C."/>
            <person name="Han C."/>
            <person name="Tapia R."/>
            <person name="Land M."/>
            <person name="Hauser L."/>
            <person name="Kyrpides N."/>
            <person name="Ivanova N."/>
            <person name="Pagani I."/>
            <person name="Sproer C."/>
            <person name="Anderson I."/>
            <person name="Woyke T."/>
        </authorList>
    </citation>
    <scope>NUCLEOTIDE SEQUENCE</scope>
    <source>
        <strain evidence="8">XH-70</strain>
    </source>
</reference>
<dbReference type="RefSeq" id="WP_015301440.1">
    <property type="nucleotide sequence ID" value="NC_019964.1"/>
</dbReference>
<keyword evidence="4 8" id="KW-0808">Transferase</keyword>
<dbReference type="EMBL" id="CP003050">
    <property type="protein sequence ID" value="AGB16829.1"/>
    <property type="molecule type" value="Genomic_DNA"/>
</dbReference>
<dbReference type="InterPro" id="IPR029044">
    <property type="entry name" value="Nucleotide-diphossugar_trans"/>
</dbReference>
<dbReference type="eggNOG" id="arCOG01385">
    <property type="taxonomic scope" value="Archaea"/>
</dbReference>
<comment type="subcellular location">
    <subcellularLocation>
        <location evidence="1">Cell membrane</location>
    </subcellularLocation>
</comment>
<accession>L0IDK5</accession>
<protein>
    <submittedName>
        <fullName evidence="8">Glycosyl transferase</fullName>
    </submittedName>
</protein>
<dbReference type="OrthoDB" id="46222at2157"/>
<keyword evidence="2" id="KW-1003">Cell membrane</keyword>
<dbReference type="SUPFAM" id="SSF53448">
    <property type="entry name" value="Nucleotide-diphospho-sugar transferases"/>
    <property type="match status" value="1"/>
</dbReference>
<evidence type="ECO:0000256" key="1">
    <source>
        <dbReference type="ARBA" id="ARBA00004236"/>
    </source>
</evidence>
<sequence>MVGRREPDRLSDPGHRPWASPTDRSVSAVIPARNEAAYIAATLSSCRDLTGASFDEVIVVDGESTDETVSIARDHGAAVVTEPDRSIAAARNAGARRATGEWLAFVDADTVLARSYLSTMLEYVDRTGLAAASSYCRISGPVRAKLMQGTINRLFPRLTHPILPGFNTFVHRAAFDALGGFPDVPNEDTAFSRRLAAEYPTGYCPERLVETSGRRIAADGLSGTLWHYARLDVGRVRATGWG</sequence>
<dbReference type="Gene3D" id="3.90.550.10">
    <property type="entry name" value="Spore Coat Polysaccharide Biosynthesis Protein SpsA, Chain A"/>
    <property type="match status" value="1"/>
</dbReference>
<dbReference type="Proteomes" id="UP000010846">
    <property type="component" value="Chromosome"/>
</dbReference>
<evidence type="ECO:0000256" key="3">
    <source>
        <dbReference type="ARBA" id="ARBA00022676"/>
    </source>
</evidence>
<dbReference type="KEGG" id="hru:Halru_2243"/>
<proteinExistence type="predicted"/>
<evidence type="ECO:0000256" key="5">
    <source>
        <dbReference type="ARBA" id="ARBA00023136"/>
    </source>
</evidence>
<gene>
    <name evidence="8" type="ordered locus">Halru_2243</name>
</gene>
<dbReference type="AlphaFoldDB" id="L0IDK5"/>
<feature type="compositionally biased region" description="Basic and acidic residues" evidence="6">
    <location>
        <begin position="1"/>
        <end position="15"/>
    </location>
</feature>
<dbReference type="PANTHER" id="PTHR43646:SF2">
    <property type="entry name" value="GLYCOSYLTRANSFERASE 2-LIKE DOMAIN-CONTAINING PROTEIN"/>
    <property type="match status" value="1"/>
</dbReference>
<dbReference type="Pfam" id="PF00535">
    <property type="entry name" value="Glycos_transf_2"/>
    <property type="match status" value="1"/>
</dbReference>
<feature type="domain" description="Glycosyltransferase 2-like" evidence="7">
    <location>
        <begin position="27"/>
        <end position="175"/>
    </location>
</feature>
<evidence type="ECO:0000256" key="4">
    <source>
        <dbReference type="ARBA" id="ARBA00022679"/>
    </source>
</evidence>
<keyword evidence="9" id="KW-1185">Reference proteome</keyword>
<keyword evidence="3" id="KW-0328">Glycosyltransferase</keyword>
<dbReference type="GO" id="GO:0016757">
    <property type="term" value="F:glycosyltransferase activity"/>
    <property type="evidence" value="ECO:0007669"/>
    <property type="project" value="UniProtKB-KW"/>
</dbReference>